<reference evidence="11 12" key="2">
    <citation type="submission" date="2020-03" db="EMBL/GenBank/DDBJ databases">
        <title>Devosia chinhatensis sp. nov., isolated from a hexachlorocyclohexane (HCH) dump site in India.</title>
        <authorList>
            <person name="Kumar M."/>
            <person name="Lal R."/>
        </authorList>
    </citation>
    <scope>NUCLEOTIDE SEQUENCE [LARGE SCALE GENOMIC DNA]</scope>
    <source>
        <strain evidence="11 12">H239</strain>
    </source>
</reference>
<keyword evidence="6 9" id="KW-1133">Transmembrane helix</keyword>
<evidence type="ECO:0000256" key="9">
    <source>
        <dbReference type="RuleBase" id="RU369079"/>
    </source>
</evidence>
<name>A0A6M1SB80_9HYPH</name>
<feature type="transmembrane region" description="Helical" evidence="9">
    <location>
        <begin position="88"/>
        <end position="111"/>
    </location>
</feature>
<gene>
    <name evidence="11" type="ORF">G5575_04195</name>
</gene>
<dbReference type="Proteomes" id="UP000474802">
    <property type="component" value="Unassembled WGS sequence"/>
</dbReference>
<keyword evidence="7 9" id="KW-0472">Membrane</keyword>
<evidence type="ECO:0000256" key="3">
    <source>
        <dbReference type="ARBA" id="ARBA00022475"/>
    </source>
</evidence>
<comment type="subcellular location">
    <subcellularLocation>
        <location evidence="1 9">Cell inner membrane</location>
        <topology evidence="1 9">Multi-pass membrane protein</topology>
    </subcellularLocation>
</comment>
<dbReference type="GO" id="GO:0022857">
    <property type="term" value="F:transmembrane transporter activity"/>
    <property type="evidence" value="ECO:0007669"/>
    <property type="project" value="UniProtKB-UniRule"/>
</dbReference>
<keyword evidence="2 9" id="KW-0813">Transport</keyword>
<feature type="domain" description="Tripartite ATP-independent periplasmic transporters DctQ component" evidence="10">
    <location>
        <begin position="27"/>
        <end position="146"/>
    </location>
</feature>
<keyword evidence="5 9" id="KW-0812">Transmembrane</keyword>
<evidence type="ECO:0000313" key="12">
    <source>
        <dbReference type="Proteomes" id="UP000474802"/>
    </source>
</evidence>
<dbReference type="PANTHER" id="PTHR35011">
    <property type="entry name" value="2,3-DIKETO-L-GULONATE TRAP TRANSPORTER SMALL PERMEASE PROTEIN YIAM"/>
    <property type="match status" value="1"/>
</dbReference>
<dbReference type="RefSeq" id="WP_164533221.1">
    <property type="nucleotide sequence ID" value="NZ_JAALFG010000001.1"/>
</dbReference>
<comment type="similarity">
    <text evidence="8 9">Belongs to the TRAP transporter small permease family.</text>
</comment>
<keyword evidence="3" id="KW-1003">Cell membrane</keyword>
<keyword evidence="4 9" id="KW-0997">Cell inner membrane</keyword>
<dbReference type="GO" id="GO:0005886">
    <property type="term" value="C:plasma membrane"/>
    <property type="evidence" value="ECO:0007669"/>
    <property type="project" value="UniProtKB-SubCell"/>
</dbReference>
<dbReference type="Pfam" id="PF04290">
    <property type="entry name" value="DctQ"/>
    <property type="match status" value="1"/>
</dbReference>
<organism evidence="11 12">
    <name type="scientific">Devosia aurantiaca</name>
    <dbReference type="NCBI Taxonomy" id="2714858"/>
    <lineage>
        <taxon>Bacteria</taxon>
        <taxon>Pseudomonadati</taxon>
        <taxon>Pseudomonadota</taxon>
        <taxon>Alphaproteobacteria</taxon>
        <taxon>Hyphomicrobiales</taxon>
        <taxon>Devosiaceae</taxon>
        <taxon>Devosia</taxon>
    </lineage>
</organism>
<comment type="function">
    <text evidence="9">Part of the tripartite ATP-independent periplasmic (TRAP) transport system.</text>
</comment>
<evidence type="ECO:0000256" key="5">
    <source>
        <dbReference type="ARBA" id="ARBA00022692"/>
    </source>
</evidence>
<sequence>MFARLTDVGAWLHRRAENILAAMLALMFAVFILQIVFRYLLNFPIGWTHEISVILWVWLVLFGTAFVVRDYEEIRFDLLYGTAGPRLYRAMAVVTAIIVIALFAISLPAVIDYVLFMKVEKTAYLKIRFDYLYIIYPVFAVAVIIRQFWIGCRAIWGKTDRNADPTIVTSGV</sequence>
<evidence type="ECO:0000256" key="6">
    <source>
        <dbReference type="ARBA" id="ARBA00022989"/>
    </source>
</evidence>
<dbReference type="GO" id="GO:0015740">
    <property type="term" value="P:C4-dicarboxylate transport"/>
    <property type="evidence" value="ECO:0007669"/>
    <property type="project" value="TreeGrafter"/>
</dbReference>
<comment type="subunit">
    <text evidence="9">The complex comprises the extracytoplasmic solute receptor protein and the two transmembrane proteins.</text>
</comment>
<proteinExistence type="inferred from homology"/>
<evidence type="ECO:0000313" key="11">
    <source>
        <dbReference type="EMBL" id="NGP16997.1"/>
    </source>
</evidence>
<protein>
    <recommendedName>
        <fullName evidence="9">TRAP transporter small permease protein</fullName>
    </recommendedName>
</protein>
<dbReference type="InterPro" id="IPR055348">
    <property type="entry name" value="DctQ"/>
</dbReference>
<keyword evidence="12" id="KW-1185">Reference proteome</keyword>
<evidence type="ECO:0000256" key="4">
    <source>
        <dbReference type="ARBA" id="ARBA00022519"/>
    </source>
</evidence>
<comment type="caution">
    <text evidence="11">The sequence shown here is derived from an EMBL/GenBank/DDBJ whole genome shotgun (WGS) entry which is preliminary data.</text>
</comment>
<feature type="transmembrane region" description="Helical" evidence="9">
    <location>
        <begin position="131"/>
        <end position="149"/>
    </location>
</feature>
<dbReference type="AlphaFoldDB" id="A0A6M1SB80"/>
<dbReference type="InterPro" id="IPR007387">
    <property type="entry name" value="TRAP_DctQ"/>
</dbReference>
<evidence type="ECO:0000256" key="1">
    <source>
        <dbReference type="ARBA" id="ARBA00004429"/>
    </source>
</evidence>
<feature type="transmembrane region" description="Helical" evidence="9">
    <location>
        <begin position="47"/>
        <end position="68"/>
    </location>
</feature>
<feature type="transmembrane region" description="Helical" evidence="9">
    <location>
        <begin position="20"/>
        <end position="41"/>
    </location>
</feature>
<reference evidence="11 12" key="1">
    <citation type="submission" date="2020-02" db="EMBL/GenBank/DDBJ databases">
        <authorList>
            <person name="Khan S.A."/>
            <person name="Jeon C.O."/>
            <person name="Chun B.H."/>
        </authorList>
    </citation>
    <scope>NUCLEOTIDE SEQUENCE [LARGE SCALE GENOMIC DNA]</scope>
    <source>
        <strain evidence="11 12">H239</strain>
    </source>
</reference>
<accession>A0A6M1SB80</accession>
<evidence type="ECO:0000256" key="2">
    <source>
        <dbReference type="ARBA" id="ARBA00022448"/>
    </source>
</evidence>
<dbReference type="EMBL" id="JAALFG010000001">
    <property type="protein sequence ID" value="NGP16997.1"/>
    <property type="molecule type" value="Genomic_DNA"/>
</dbReference>
<evidence type="ECO:0000259" key="10">
    <source>
        <dbReference type="Pfam" id="PF04290"/>
    </source>
</evidence>
<evidence type="ECO:0000256" key="7">
    <source>
        <dbReference type="ARBA" id="ARBA00023136"/>
    </source>
</evidence>
<dbReference type="PANTHER" id="PTHR35011:SF2">
    <property type="entry name" value="2,3-DIKETO-L-GULONATE TRAP TRANSPORTER SMALL PERMEASE PROTEIN YIAM"/>
    <property type="match status" value="1"/>
</dbReference>
<evidence type="ECO:0000256" key="8">
    <source>
        <dbReference type="ARBA" id="ARBA00038436"/>
    </source>
</evidence>